<comment type="similarity">
    <text evidence="2 8">Belongs to the class-I pyridoxal-phosphate-dependent aminotransferase family.</text>
</comment>
<dbReference type="EMBL" id="AMSI01000006">
    <property type="protein sequence ID" value="EKF42593.1"/>
    <property type="molecule type" value="Genomic_DNA"/>
</dbReference>
<evidence type="ECO:0000313" key="10">
    <source>
        <dbReference type="EMBL" id="EKF42593.1"/>
    </source>
</evidence>
<dbReference type="InterPro" id="IPR015422">
    <property type="entry name" value="PyrdxlP-dep_Trfase_small"/>
</dbReference>
<sequence>MNARLSPRMAVIGASPTAEISNKLRALASGGAKVINLGEGELDFPTPEHICEAGIAAIRAGDTKYTAVSGTAALKAAIARKFERENGLRYPASGIIAGTGAKQLIFNAFLATLGEGDEVIVPAPYWVSYPDMIRLAGATPVILPCRAKDGWKLTSEALAEALTPRTRWVILNSPNNPTGAVYTNQEFAALEKVLLPHDVLIMADDIYEHIVHDGSFAAPATAMPALFDRILTINGVSKGYSMTGWRLGYAGGPEWLIRAMDVLQSQSTSNPSTISQAAAIAALDGDMAFLSGWKEILLSRRDRVLEAIGKMPGLSALATPGAFYVFADCTGLYGARTPKGEELTSDLDVAGYILDAAHVGMVHGSAFGMPGHLRIAYAIDDDKLAEALSRVGDALARLQRN</sequence>
<keyword evidence="4 8" id="KW-0032">Aminotransferase</keyword>
<keyword evidence="6" id="KW-0663">Pyridoxal phosphate</keyword>
<dbReference type="Pfam" id="PF00155">
    <property type="entry name" value="Aminotran_1_2"/>
    <property type="match status" value="1"/>
</dbReference>
<evidence type="ECO:0000256" key="6">
    <source>
        <dbReference type="ARBA" id="ARBA00022898"/>
    </source>
</evidence>
<dbReference type="InterPro" id="IPR004839">
    <property type="entry name" value="Aminotransferase_I/II_large"/>
</dbReference>
<dbReference type="GO" id="GO:0030170">
    <property type="term" value="F:pyridoxal phosphate binding"/>
    <property type="evidence" value="ECO:0007669"/>
    <property type="project" value="InterPro"/>
</dbReference>
<dbReference type="PATRIC" id="fig|1231190.3.peg.2303"/>
<evidence type="ECO:0000313" key="11">
    <source>
        <dbReference type="Proteomes" id="UP000007374"/>
    </source>
</evidence>
<evidence type="ECO:0000256" key="7">
    <source>
        <dbReference type="ARBA" id="ARBA00049185"/>
    </source>
</evidence>
<reference evidence="10 11" key="1">
    <citation type="journal article" date="2012" name="J. Bacteriol.">
        <title>Genome Sequence of Nitratireductor indicus Type Strain C115.</title>
        <authorList>
            <person name="Lai Q."/>
            <person name="Li G."/>
            <person name="Yu Z."/>
            <person name="Shao Z."/>
        </authorList>
    </citation>
    <scope>NUCLEOTIDE SEQUENCE [LARGE SCALE GENOMIC DNA]</scope>
    <source>
        <strain evidence="10 11">C115</strain>
    </source>
</reference>
<evidence type="ECO:0000256" key="8">
    <source>
        <dbReference type="RuleBase" id="RU000481"/>
    </source>
</evidence>
<organism evidence="10 11">
    <name type="scientific">Nitratireductor indicus C115</name>
    <dbReference type="NCBI Taxonomy" id="1231190"/>
    <lineage>
        <taxon>Bacteria</taxon>
        <taxon>Pseudomonadati</taxon>
        <taxon>Pseudomonadota</taxon>
        <taxon>Alphaproteobacteria</taxon>
        <taxon>Hyphomicrobiales</taxon>
        <taxon>Phyllobacteriaceae</taxon>
        <taxon>Nitratireductor</taxon>
    </lineage>
</organism>
<keyword evidence="11" id="KW-1185">Reference proteome</keyword>
<keyword evidence="5 8" id="KW-0808">Transferase</keyword>
<dbReference type="Proteomes" id="UP000007374">
    <property type="component" value="Unassembled WGS sequence"/>
</dbReference>
<dbReference type="eggNOG" id="COG0436">
    <property type="taxonomic scope" value="Bacteria"/>
</dbReference>
<evidence type="ECO:0000256" key="5">
    <source>
        <dbReference type="ARBA" id="ARBA00022679"/>
    </source>
</evidence>
<comment type="subunit">
    <text evidence="3">Homodimer.</text>
</comment>
<comment type="caution">
    <text evidence="10">The sequence shown here is derived from an EMBL/GenBank/DDBJ whole genome shotgun (WGS) entry which is preliminary data.</text>
</comment>
<feature type="domain" description="Aminotransferase class I/classII large" evidence="9">
    <location>
        <begin position="33"/>
        <end position="391"/>
    </location>
</feature>
<dbReference type="SUPFAM" id="SSF53383">
    <property type="entry name" value="PLP-dependent transferases"/>
    <property type="match status" value="1"/>
</dbReference>
<evidence type="ECO:0000256" key="1">
    <source>
        <dbReference type="ARBA" id="ARBA00001933"/>
    </source>
</evidence>
<dbReference type="InterPro" id="IPR004838">
    <property type="entry name" value="NHTrfase_class1_PyrdxlP-BS"/>
</dbReference>
<comment type="catalytic activity">
    <reaction evidence="7">
        <text>L-aspartate + 2-oxoglutarate = oxaloacetate + L-glutamate</text>
        <dbReference type="Rhea" id="RHEA:21824"/>
        <dbReference type="ChEBI" id="CHEBI:16452"/>
        <dbReference type="ChEBI" id="CHEBI:16810"/>
        <dbReference type="ChEBI" id="CHEBI:29985"/>
        <dbReference type="ChEBI" id="CHEBI:29991"/>
        <dbReference type="EC" id="2.6.1.1"/>
    </reaction>
</comment>
<dbReference type="EC" id="2.6.1.-" evidence="8"/>
<dbReference type="InterPro" id="IPR050596">
    <property type="entry name" value="AspAT/PAT-like"/>
</dbReference>
<evidence type="ECO:0000256" key="4">
    <source>
        <dbReference type="ARBA" id="ARBA00022576"/>
    </source>
</evidence>
<dbReference type="OrthoDB" id="9804407at2"/>
<protein>
    <recommendedName>
        <fullName evidence="8">Aminotransferase</fullName>
        <ecNumber evidence="8">2.6.1.-</ecNumber>
    </recommendedName>
</protein>
<dbReference type="Gene3D" id="3.40.640.10">
    <property type="entry name" value="Type I PLP-dependent aspartate aminotransferase-like (Major domain)"/>
    <property type="match status" value="1"/>
</dbReference>
<dbReference type="CDD" id="cd00609">
    <property type="entry name" value="AAT_like"/>
    <property type="match status" value="1"/>
</dbReference>
<proteinExistence type="inferred from homology"/>
<dbReference type="PANTHER" id="PTHR46383">
    <property type="entry name" value="ASPARTATE AMINOTRANSFERASE"/>
    <property type="match status" value="1"/>
</dbReference>
<dbReference type="InterPro" id="IPR015421">
    <property type="entry name" value="PyrdxlP-dep_Trfase_major"/>
</dbReference>
<dbReference type="PROSITE" id="PS00105">
    <property type="entry name" value="AA_TRANSFER_CLASS_1"/>
    <property type="match status" value="1"/>
</dbReference>
<dbReference type="Gene3D" id="3.90.1150.10">
    <property type="entry name" value="Aspartate Aminotransferase, domain 1"/>
    <property type="match status" value="1"/>
</dbReference>
<dbReference type="PANTHER" id="PTHR46383:SF1">
    <property type="entry name" value="ASPARTATE AMINOTRANSFERASE"/>
    <property type="match status" value="1"/>
</dbReference>
<dbReference type="STRING" id="721133.SAMN05216176_106241"/>
<dbReference type="InterPro" id="IPR015424">
    <property type="entry name" value="PyrdxlP-dep_Trfase"/>
</dbReference>
<gene>
    <name evidence="10" type="ORF">NA8A_11038</name>
</gene>
<accession>K2N5D0</accession>
<dbReference type="AlphaFoldDB" id="K2N5D0"/>
<comment type="cofactor">
    <cofactor evidence="1 8">
        <name>pyridoxal 5'-phosphate</name>
        <dbReference type="ChEBI" id="CHEBI:597326"/>
    </cofactor>
</comment>
<evidence type="ECO:0000259" key="9">
    <source>
        <dbReference type="Pfam" id="PF00155"/>
    </source>
</evidence>
<evidence type="ECO:0000256" key="3">
    <source>
        <dbReference type="ARBA" id="ARBA00011738"/>
    </source>
</evidence>
<dbReference type="GO" id="GO:0004069">
    <property type="term" value="F:L-aspartate:2-oxoglutarate aminotransferase activity"/>
    <property type="evidence" value="ECO:0007669"/>
    <property type="project" value="UniProtKB-EC"/>
</dbReference>
<evidence type="ECO:0000256" key="2">
    <source>
        <dbReference type="ARBA" id="ARBA00007441"/>
    </source>
</evidence>
<dbReference type="GO" id="GO:0006520">
    <property type="term" value="P:amino acid metabolic process"/>
    <property type="evidence" value="ECO:0007669"/>
    <property type="project" value="InterPro"/>
</dbReference>
<name>K2N5D0_9HYPH</name>
<dbReference type="RefSeq" id="WP_009756596.1">
    <property type="nucleotide sequence ID" value="NZ_AMSI01000006.1"/>
</dbReference>
<dbReference type="FunFam" id="3.40.640.10:FF:000033">
    <property type="entry name" value="Aspartate aminotransferase"/>
    <property type="match status" value="1"/>
</dbReference>